<protein>
    <submittedName>
        <fullName evidence="1">Uncharacterized protein</fullName>
    </submittedName>
</protein>
<name>A0A0K2UM37_LEPSM</name>
<dbReference type="AlphaFoldDB" id="A0A0K2UM37"/>
<evidence type="ECO:0000313" key="1">
    <source>
        <dbReference type="EMBL" id="CDW39140.1"/>
    </source>
</evidence>
<accession>A0A0K2UM37</accession>
<sequence length="41" mass="4856">MYFLFRSEYKREMLCSSLFLLAWKNSMFGNCVGVAEYFEGS</sequence>
<dbReference type="EMBL" id="HACA01021779">
    <property type="protein sequence ID" value="CDW39140.1"/>
    <property type="molecule type" value="Transcribed_RNA"/>
</dbReference>
<organism evidence="1">
    <name type="scientific">Lepeophtheirus salmonis</name>
    <name type="common">Salmon louse</name>
    <name type="synonym">Caligus salmonis</name>
    <dbReference type="NCBI Taxonomy" id="72036"/>
    <lineage>
        <taxon>Eukaryota</taxon>
        <taxon>Metazoa</taxon>
        <taxon>Ecdysozoa</taxon>
        <taxon>Arthropoda</taxon>
        <taxon>Crustacea</taxon>
        <taxon>Multicrustacea</taxon>
        <taxon>Hexanauplia</taxon>
        <taxon>Copepoda</taxon>
        <taxon>Siphonostomatoida</taxon>
        <taxon>Caligidae</taxon>
        <taxon>Lepeophtheirus</taxon>
    </lineage>
</organism>
<proteinExistence type="predicted"/>
<reference evidence="1" key="1">
    <citation type="submission" date="2014-05" db="EMBL/GenBank/DDBJ databases">
        <authorList>
            <person name="Chronopoulou M."/>
        </authorList>
    </citation>
    <scope>NUCLEOTIDE SEQUENCE</scope>
    <source>
        <tissue evidence="1">Whole organism</tissue>
    </source>
</reference>